<evidence type="ECO:0000256" key="6">
    <source>
        <dbReference type="ARBA" id="ARBA00023136"/>
    </source>
</evidence>
<dbReference type="PANTHER" id="PTHR30106:SF2">
    <property type="entry name" value="UPF0324 INNER MEMBRANE PROTEIN YEIH"/>
    <property type="match status" value="1"/>
</dbReference>
<dbReference type="PANTHER" id="PTHR30106">
    <property type="entry name" value="INNER MEMBRANE PROTEIN YEIH-RELATED"/>
    <property type="match status" value="1"/>
</dbReference>
<feature type="transmembrane region" description="Helical" evidence="7">
    <location>
        <begin position="139"/>
        <end position="162"/>
    </location>
</feature>
<feature type="transmembrane region" description="Helical" evidence="7">
    <location>
        <begin position="338"/>
        <end position="362"/>
    </location>
</feature>
<organism evidence="8 9">
    <name type="scientific">Qipengyuania algicida</name>
    <dbReference type="NCBI Taxonomy" id="1836209"/>
    <lineage>
        <taxon>Bacteria</taxon>
        <taxon>Pseudomonadati</taxon>
        <taxon>Pseudomonadota</taxon>
        <taxon>Alphaproteobacteria</taxon>
        <taxon>Sphingomonadales</taxon>
        <taxon>Erythrobacteraceae</taxon>
        <taxon>Qipengyuania</taxon>
    </lineage>
</organism>
<dbReference type="EMBL" id="WTYA01000004">
    <property type="protein sequence ID" value="MXP28399.1"/>
    <property type="molecule type" value="Genomic_DNA"/>
</dbReference>
<evidence type="ECO:0000313" key="9">
    <source>
        <dbReference type="Proteomes" id="UP000439780"/>
    </source>
</evidence>
<feature type="transmembrane region" description="Helical" evidence="7">
    <location>
        <begin position="110"/>
        <end position="132"/>
    </location>
</feature>
<feature type="transmembrane region" description="Helical" evidence="7">
    <location>
        <begin position="303"/>
        <end position="326"/>
    </location>
</feature>
<dbReference type="RefSeq" id="WP_160752709.1">
    <property type="nucleotide sequence ID" value="NZ_WTYA01000004.1"/>
</dbReference>
<keyword evidence="6 7" id="KW-0472">Membrane</keyword>
<comment type="caution">
    <text evidence="8">The sequence shown here is derived from an EMBL/GenBank/DDBJ whole genome shotgun (WGS) entry which is preliminary data.</text>
</comment>
<dbReference type="OrthoDB" id="5393513at2"/>
<gene>
    <name evidence="8" type="ORF">GRI58_06135</name>
</gene>
<name>A0A845AG67_9SPHN</name>
<evidence type="ECO:0000256" key="3">
    <source>
        <dbReference type="ARBA" id="ARBA00022475"/>
    </source>
</evidence>
<dbReference type="Proteomes" id="UP000439780">
    <property type="component" value="Unassembled WGS sequence"/>
</dbReference>
<comment type="subcellular location">
    <subcellularLocation>
        <location evidence="1">Cell membrane</location>
        <topology evidence="1">Multi-pass membrane protein</topology>
    </subcellularLocation>
</comment>
<feature type="transmembrane region" description="Helical" evidence="7">
    <location>
        <begin position="15"/>
        <end position="38"/>
    </location>
</feature>
<accession>A0A845AG67</accession>
<feature type="transmembrane region" description="Helical" evidence="7">
    <location>
        <begin position="168"/>
        <end position="194"/>
    </location>
</feature>
<dbReference type="AlphaFoldDB" id="A0A845AG67"/>
<evidence type="ECO:0000256" key="2">
    <source>
        <dbReference type="ARBA" id="ARBA00007977"/>
    </source>
</evidence>
<keyword evidence="9" id="KW-1185">Reference proteome</keyword>
<dbReference type="GO" id="GO:0005886">
    <property type="term" value="C:plasma membrane"/>
    <property type="evidence" value="ECO:0007669"/>
    <property type="project" value="UniProtKB-SubCell"/>
</dbReference>
<keyword evidence="3" id="KW-1003">Cell membrane</keyword>
<feature type="transmembrane region" description="Helical" evidence="7">
    <location>
        <begin position="276"/>
        <end position="297"/>
    </location>
</feature>
<dbReference type="Pfam" id="PF03601">
    <property type="entry name" value="Cons_hypoth698"/>
    <property type="match status" value="1"/>
</dbReference>
<evidence type="ECO:0000313" key="8">
    <source>
        <dbReference type="EMBL" id="MXP28399.1"/>
    </source>
</evidence>
<reference evidence="8 9" key="1">
    <citation type="submission" date="2019-12" db="EMBL/GenBank/DDBJ databases">
        <title>Genomic-based taxomic classification of the family Erythrobacteraceae.</title>
        <authorList>
            <person name="Xu L."/>
        </authorList>
    </citation>
    <scope>NUCLEOTIDE SEQUENCE [LARGE SCALE GENOMIC DNA]</scope>
    <source>
        <strain evidence="8 9">KEMB 9005-328</strain>
    </source>
</reference>
<evidence type="ECO:0000256" key="7">
    <source>
        <dbReference type="SAM" id="Phobius"/>
    </source>
</evidence>
<feature type="transmembrane region" description="Helical" evidence="7">
    <location>
        <begin position="50"/>
        <end position="69"/>
    </location>
</feature>
<evidence type="ECO:0000256" key="5">
    <source>
        <dbReference type="ARBA" id="ARBA00022989"/>
    </source>
</evidence>
<feature type="transmembrane region" description="Helical" evidence="7">
    <location>
        <begin position="234"/>
        <end position="255"/>
    </location>
</feature>
<sequence length="363" mass="36655">MQTVALHRRHQPSNWGASVLTIAPGVLLCGAVTALAYVLEAAETALTGKAWIEALVLAILAGTAIRTAWTPSPRWHRGIAFSAKFLLEIAVVLLGASVSAATILAAGPGLLAGIAIVVATAILASFVIARALGLPVRMALLVACGNSICGNSAIAAVAPVIGADSDDVAASIAFTAVLGVVVVLGLPLVGYGLGMSAMGFGALSGLTVYAVPQVIAAASAFGALAIQTGTLVKLVRVLMLGPVCLVLSFIAPRIAPQSELHGETIAGEPVRKRPGLAQMVPWFIIGFILLVVCRSLGFIPQQAISPISHTAGILTVISMAALGLGVDVRTVASAGVRVSAAVTLSLVALGALSITLLSVLHFV</sequence>
<evidence type="ECO:0000256" key="1">
    <source>
        <dbReference type="ARBA" id="ARBA00004651"/>
    </source>
</evidence>
<comment type="similarity">
    <text evidence="2">Belongs to the UPF0324 family.</text>
</comment>
<proteinExistence type="inferred from homology"/>
<feature type="transmembrane region" description="Helical" evidence="7">
    <location>
        <begin position="81"/>
        <end position="104"/>
    </location>
</feature>
<dbReference type="InterPro" id="IPR018383">
    <property type="entry name" value="UPF0324_pro"/>
</dbReference>
<evidence type="ECO:0000256" key="4">
    <source>
        <dbReference type="ARBA" id="ARBA00022692"/>
    </source>
</evidence>
<keyword evidence="4 7" id="KW-0812">Transmembrane</keyword>
<protein>
    <submittedName>
        <fullName evidence="8">Putative sulfate exporter family transporter</fullName>
    </submittedName>
</protein>
<keyword evidence="5 7" id="KW-1133">Transmembrane helix</keyword>